<dbReference type="Proteomes" id="UP000821865">
    <property type="component" value="Chromosome 7"/>
</dbReference>
<reference evidence="1" key="1">
    <citation type="submission" date="2020-05" db="EMBL/GenBank/DDBJ databases">
        <title>Large-scale comparative analyses of tick genomes elucidate their genetic diversity and vector capacities.</title>
        <authorList>
            <person name="Jia N."/>
            <person name="Wang J."/>
            <person name="Shi W."/>
            <person name="Du L."/>
            <person name="Sun Y."/>
            <person name="Zhan W."/>
            <person name="Jiang J."/>
            <person name="Wang Q."/>
            <person name="Zhang B."/>
            <person name="Ji P."/>
            <person name="Sakyi L.B."/>
            <person name="Cui X."/>
            <person name="Yuan T."/>
            <person name="Jiang B."/>
            <person name="Yang W."/>
            <person name="Lam T.T.-Y."/>
            <person name="Chang Q."/>
            <person name="Ding S."/>
            <person name="Wang X."/>
            <person name="Zhu J."/>
            <person name="Ruan X."/>
            <person name="Zhao L."/>
            <person name="Wei J."/>
            <person name="Que T."/>
            <person name="Du C."/>
            <person name="Cheng J."/>
            <person name="Dai P."/>
            <person name="Han X."/>
            <person name="Huang E."/>
            <person name="Gao Y."/>
            <person name="Liu J."/>
            <person name="Shao H."/>
            <person name="Ye R."/>
            <person name="Li L."/>
            <person name="Wei W."/>
            <person name="Wang X."/>
            <person name="Wang C."/>
            <person name="Yang T."/>
            <person name="Huo Q."/>
            <person name="Li W."/>
            <person name="Guo W."/>
            <person name="Chen H."/>
            <person name="Zhou L."/>
            <person name="Ni X."/>
            <person name="Tian J."/>
            <person name="Zhou Y."/>
            <person name="Sheng Y."/>
            <person name="Liu T."/>
            <person name="Pan Y."/>
            <person name="Xia L."/>
            <person name="Li J."/>
            <person name="Zhao F."/>
            <person name="Cao W."/>
        </authorList>
    </citation>
    <scope>NUCLEOTIDE SEQUENCE</scope>
    <source>
        <strain evidence="1">Dsil-2018</strain>
    </source>
</reference>
<dbReference type="EMBL" id="CM023476">
    <property type="protein sequence ID" value="KAH7941283.1"/>
    <property type="molecule type" value="Genomic_DNA"/>
</dbReference>
<comment type="caution">
    <text evidence="1">The sequence shown here is derived from an EMBL/GenBank/DDBJ whole genome shotgun (WGS) entry which is preliminary data.</text>
</comment>
<organism evidence="1 2">
    <name type="scientific">Dermacentor silvarum</name>
    <name type="common">Tick</name>
    <dbReference type="NCBI Taxonomy" id="543639"/>
    <lineage>
        <taxon>Eukaryota</taxon>
        <taxon>Metazoa</taxon>
        <taxon>Ecdysozoa</taxon>
        <taxon>Arthropoda</taxon>
        <taxon>Chelicerata</taxon>
        <taxon>Arachnida</taxon>
        <taxon>Acari</taxon>
        <taxon>Parasitiformes</taxon>
        <taxon>Ixodida</taxon>
        <taxon>Ixodoidea</taxon>
        <taxon>Ixodidae</taxon>
        <taxon>Rhipicephalinae</taxon>
        <taxon>Dermacentor</taxon>
    </lineage>
</organism>
<protein>
    <submittedName>
        <fullName evidence="1">Uncharacterized protein</fullName>
    </submittedName>
</protein>
<gene>
    <name evidence="1" type="ORF">HPB49_011686</name>
</gene>
<evidence type="ECO:0000313" key="2">
    <source>
        <dbReference type="Proteomes" id="UP000821865"/>
    </source>
</evidence>
<sequence>MVEAINFAFCGFPFQNDERGSGPSEMREFRAETRMLLDIVARSLYSEKEVFVRELVSNASDALEKLRYVRLTEPESVSADSTEAPCKSTLPPTSWPTRSPSRTRASA</sequence>
<keyword evidence="2" id="KW-1185">Reference proteome</keyword>
<name>A0ACB8CF35_DERSI</name>
<evidence type="ECO:0000313" key="1">
    <source>
        <dbReference type="EMBL" id="KAH7941283.1"/>
    </source>
</evidence>
<proteinExistence type="predicted"/>
<accession>A0ACB8CF35</accession>